<sequence>MSHSCEPAESGAHNEPATSRPPLEGYNAPSSYGNLDDSLPPRRLSHASSVANSRNSRRQSGTVSGSMYYDTPDTYANLDEAMDVSPIQNPDEAPVRRYESLEHVRTRQQELLRNERLPMAGKAREDDARRNIRVSRLATQIYTTSYLILFSILGTLARLGLQALTTYPGMPVIFPSLWPNFAGSFIMGFLAEDRMLFRREWATSPQPGDDENSGDSSVSPSAANKAHAATKKTIPLYIGLATGFCGSFTSFSSFIRDMFLALSNDLPSSPRNGGYSLAAVLAVLLITLSLSLSGLFLGAHLAIALQPFTPSLPSSLTRKILDRLAVPLGWGAWLTAILLSVFPPDRFSLGPEGWRGAATFALVFAPLGCLTRFYVSLRLNGRLAAFPLGTFAVNVAGTAILGMAWDLEHVPLGGVVGCQVLQGVQDGFCGCLTTVSTWVAELAALTRRNAYTYGGLSVLTGLGLLVAIMSGLRWSPEGGFPDVLCVHSL</sequence>
<dbReference type="EMBL" id="JAUKUA010000005">
    <property type="protein sequence ID" value="KAK0711402.1"/>
    <property type="molecule type" value="Genomic_DNA"/>
</dbReference>
<feature type="transmembrane region" description="Helical" evidence="10">
    <location>
        <begin position="450"/>
        <end position="472"/>
    </location>
</feature>
<feature type="transmembrane region" description="Helical" evidence="10">
    <location>
        <begin position="324"/>
        <end position="342"/>
    </location>
</feature>
<comment type="caution">
    <text evidence="11">The sequence shown here is derived from an EMBL/GenBank/DDBJ whole genome shotgun (WGS) entry which is preliminary data.</text>
</comment>
<feature type="transmembrane region" description="Helical" evidence="10">
    <location>
        <begin position="384"/>
        <end position="405"/>
    </location>
</feature>
<evidence type="ECO:0000313" key="12">
    <source>
        <dbReference type="Proteomes" id="UP001172102"/>
    </source>
</evidence>
<dbReference type="Pfam" id="PF02537">
    <property type="entry name" value="CRCB"/>
    <property type="match status" value="2"/>
</dbReference>
<evidence type="ECO:0000256" key="9">
    <source>
        <dbReference type="SAM" id="MobiDB-lite"/>
    </source>
</evidence>
<comment type="function">
    <text evidence="1">Fluoride channel required for the rapid expulsion of cytoplasmic fluoride.</text>
</comment>
<evidence type="ECO:0000256" key="7">
    <source>
        <dbReference type="ARBA" id="ARBA00035120"/>
    </source>
</evidence>
<feature type="transmembrane region" description="Helical" evidence="10">
    <location>
        <begin position="172"/>
        <end position="191"/>
    </location>
</feature>
<comment type="subcellular location">
    <subcellularLocation>
        <location evidence="2">Cell membrane</location>
        <topology evidence="2">Multi-pass membrane protein</topology>
    </subcellularLocation>
</comment>
<dbReference type="Proteomes" id="UP001172102">
    <property type="component" value="Unassembled WGS sequence"/>
</dbReference>
<feature type="compositionally biased region" description="Low complexity" evidence="9">
    <location>
        <begin position="46"/>
        <end position="60"/>
    </location>
</feature>
<dbReference type="GO" id="GO:1903425">
    <property type="term" value="F:fluoride transmembrane transporter activity"/>
    <property type="evidence" value="ECO:0007669"/>
    <property type="project" value="TreeGrafter"/>
</dbReference>
<reference evidence="11" key="1">
    <citation type="submission" date="2023-06" db="EMBL/GenBank/DDBJ databases">
        <title>Genome-scale phylogeny and comparative genomics of the fungal order Sordariales.</title>
        <authorList>
            <consortium name="Lawrence Berkeley National Laboratory"/>
            <person name="Hensen N."/>
            <person name="Bonometti L."/>
            <person name="Westerberg I."/>
            <person name="Brannstrom I.O."/>
            <person name="Guillou S."/>
            <person name="Cros-Aarteil S."/>
            <person name="Calhoun S."/>
            <person name="Haridas S."/>
            <person name="Kuo A."/>
            <person name="Mondo S."/>
            <person name="Pangilinan J."/>
            <person name="Riley R."/>
            <person name="Labutti K."/>
            <person name="Andreopoulos B."/>
            <person name="Lipzen A."/>
            <person name="Chen C."/>
            <person name="Yanf M."/>
            <person name="Daum C."/>
            <person name="Ng V."/>
            <person name="Clum A."/>
            <person name="Steindorff A."/>
            <person name="Ohm R."/>
            <person name="Martin F."/>
            <person name="Silar P."/>
            <person name="Natvig D."/>
            <person name="Lalanne C."/>
            <person name="Gautier V."/>
            <person name="Ament-Velasquez S.L."/>
            <person name="Kruys A."/>
            <person name="Hutchinson M.I."/>
            <person name="Powell A.J."/>
            <person name="Barry K."/>
            <person name="Miller A.N."/>
            <person name="Grigoriev I.V."/>
            <person name="Debuchy R."/>
            <person name="Gladieux P."/>
            <person name="Thoren M.H."/>
            <person name="Johannesson H."/>
        </authorList>
    </citation>
    <scope>NUCLEOTIDE SEQUENCE</scope>
    <source>
        <strain evidence="11">SMH4607-1</strain>
    </source>
</reference>
<comment type="catalytic activity">
    <reaction evidence="8">
        <text>fluoride(in) = fluoride(out)</text>
        <dbReference type="Rhea" id="RHEA:76159"/>
        <dbReference type="ChEBI" id="CHEBI:17051"/>
    </reaction>
    <physiologicalReaction direction="left-to-right" evidence="8">
        <dbReference type="Rhea" id="RHEA:76160"/>
    </physiologicalReaction>
</comment>
<gene>
    <name evidence="11" type="ORF">B0H67DRAFT_491246</name>
</gene>
<dbReference type="PANTHER" id="PTHR28259:SF1">
    <property type="entry name" value="FLUORIDE EXPORT PROTEIN 1-RELATED"/>
    <property type="match status" value="1"/>
</dbReference>
<feature type="region of interest" description="Disordered" evidence="9">
    <location>
        <begin position="203"/>
        <end position="222"/>
    </location>
</feature>
<evidence type="ECO:0000256" key="3">
    <source>
        <dbReference type="ARBA" id="ARBA00022475"/>
    </source>
</evidence>
<organism evidence="11 12">
    <name type="scientific">Lasiosphaeris hirsuta</name>
    <dbReference type="NCBI Taxonomy" id="260670"/>
    <lineage>
        <taxon>Eukaryota</taxon>
        <taxon>Fungi</taxon>
        <taxon>Dikarya</taxon>
        <taxon>Ascomycota</taxon>
        <taxon>Pezizomycotina</taxon>
        <taxon>Sordariomycetes</taxon>
        <taxon>Sordariomycetidae</taxon>
        <taxon>Sordariales</taxon>
        <taxon>Lasiosphaeriaceae</taxon>
        <taxon>Lasiosphaeris</taxon>
    </lineage>
</organism>
<evidence type="ECO:0000256" key="1">
    <source>
        <dbReference type="ARBA" id="ARBA00002598"/>
    </source>
</evidence>
<keyword evidence="6 10" id="KW-0472">Membrane</keyword>
<dbReference type="AlphaFoldDB" id="A0AA40A8S8"/>
<evidence type="ECO:0000256" key="6">
    <source>
        <dbReference type="ARBA" id="ARBA00023136"/>
    </source>
</evidence>
<evidence type="ECO:0000313" key="11">
    <source>
        <dbReference type="EMBL" id="KAK0711402.1"/>
    </source>
</evidence>
<name>A0AA40A8S8_9PEZI</name>
<evidence type="ECO:0000256" key="8">
    <source>
        <dbReference type="ARBA" id="ARBA00035585"/>
    </source>
</evidence>
<dbReference type="PANTHER" id="PTHR28259">
    <property type="entry name" value="FLUORIDE EXPORT PROTEIN 1-RELATED"/>
    <property type="match status" value="1"/>
</dbReference>
<evidence type="ECO:0000256" key="10">
    <source>
        <dbReference type="SAM" id="Phobius"/>
    </source>
</evidence>
<feature type="transmembrane region" description="Helical" evidence="10">
    <location>
        <begin position="354"/>
        <end position="375"/>
    </location>
</feature>
<protein>
    <submittedName>
        <fullName evidence="11">CrcB-like protein-domain-containing protein</fullName>
    </submittedName>
</protein>
<feature type="transmembrane region" description="Helical" evidence="10">
    <location>
        <begin position="275"/>
        <end position="303"/>
    </location>
</feature>
<keyword evidence="4 10" id="KW-0812">Transmembrane</keyword>
<feature type="region of interest" description="Disordered" evidence="9">
    <location>
        <begin position="1"/>
        <end position="71"/>
    </location>
</feature>
<evidence type="ECO:0000256" key="2">
    <source>
        <dbReference type="ARBA" id="ARBA00004651"/>
    </source>
</evidence>
<feature type="transmembrane region" description="Helical" evidence="10">
    <location>
        <begin position="139"/>
        <end position="160"/>
    </location>
</feature>
<dbReference type="GO" id="GO:0005886">
    <property type="term" value="C:plasma membrane"/>
    <property type="evidence" value="ECO:0007669"/>
    <property type="project" value="UniProtKB-SubCell"/>
</dbReference>
<keyword evidence="5 10" id="KW-1133">Transmembrane helix</keyword>
<evidence type="ECO:0000256" key="4">
    <source>
        <dbReference type="ARBA" id="ARBA00022692"/>
    </source>
</evidence>
<feature type="transmembrane region" description="Helical" evidence="10">
    <location>
        <begin position="234"/>
        <end position="255"/>
    </location>
</feature>
<evidence type="ECO:0000256" key="5">
    <source>
        <dbReference type="ARBA" id="ARBA00022989"/>
    </source>
</evidence>
<dbReference type="InterPro" id="IPR003691">
    <property type="entry name" value="FluC"/>
</dbReference>
<comment type="similarity">
    <text evidence="7">Belongs to the fluoride channel Fluc/FEX (TC 1.A.43) family.</text>
</comment>
<keyword evidence="3" id="KW-1003">Cell membrane</keyword>
<proteinExistence type="inferred from homology"/>
<keyword evidence="12" id="KW-1185">Reference proteome</keyword>
<accession>A0AA40A8S8</accession>